<feature type="signal peptide" evidence="1">
    <location>
        <begin position="1"/>
        <end position="19"/>
    </location>
</feature>
<dbReference type="AlphaFoldDB" id="A0A6M2CXY5"/>
<keyword evidence="1" id="KW-0732">Signal</keyword>
<sequence length="134" mass="13786">MSAVGLSILFIATIIGTLASRAYLMDSTVCSMTPSSTATTKTTISVAMAPLSRIAEKAACPGVSRNVMRSLPGSFTVKAPMCCVMPPNSWSTTLVLRSESKSVVFPWSTCPMIVMTGARGTSTLGSGGGLLTAS</sequence>
<reference evidence="2" key="1">
    <citation type="submission" date="2019-09" db="EMBL/GenBank/DDBJ databases">
        <title>Organ-specific transcriptomic study of the physiology of the cattle tick, Rhipicephalus microplus.</title>
        <authorList>
            <person name="Tirloni L."/>
            <person name="Braz G."/>
            <person name="Gandara A.C.P."/>
            <person name="Sabadin G.A."/>
            <person name="da Silva R.M."/>
            <person name="Guizzo M.G."/>
            <person name="Machado J.A."/>
            <person name="Costa E.P."/>
            <person name="Gomes H.F."/>
            <person name="Moraes J."/>
            <person name="Mota M.B.S."/>
            <person name="Mesquita R.D."/>
            <person name="Alvarenga P.H."/>
            <person name="Alves F."/>
            <person name="Seixas A."/>
            <person name="da Fonseca R.N."/>
            <person name="Fogaca A."/>
            <person name="Logullo C."/>
            <person name="Tanaka A."/>
            <person name="Daffre S."/>
            <person name="Termignoni C."/>
            <person name="Vaz I.S.Jr."/>
            <person name="Oliveira P.L."/>
            <person name="Ribeiro J.M."/>
        </authorList>
    </citation>
    <scope>NUCLEOTIDE SEQUENCE</scope>
    <source>
        <strain evidence="2">Porto Alegre</strain>
    </source>
</reference>
<evidence type="ECO:0000256" key="1">
    <source>
        <dbReference type="SAM" id="SignalP"/>
    </source>
</evidence>
<feature type="chain" id="PRO_5026965325" evidence="1">
    <location>
        <begin position="20"/>
        <end position="134"/>
    </location>
</feature>
<name>A0A6M2CXY5_RHIMP</name>
<dbReference type="EMBL" id="GHWJ01005607">
    <property type="protein sequence ID" value="NOV38344.1"/>
    <property type="molecule type" value="Transcribed_RNA"/>
</dbReference>
<evidence type="ECO:0000313" key="2">
    <source>
        <dbReference type="EMBL" id="NOV38344.1"/>
    </source>
</evidence>
<protein>
    <submittedName>
        <fullName evidence="2">Putative secreted protein ovary overexpressed</fullName>
    </submittedName>
</protein>
<accession>A0A6M2CXY5</accession>
<proteinExistence type="predicted"/>
<organism evidence="2">
    <name type="scientific">Rhipicephalus microplus</name>
    <name type="common">Cattle tick</name>
    <name type="synonym">Boophilus microplus</name>
    <dbReference type="NCBI Taxonomy" id="6941"/>
    <lineage>
        <taxon>Eukaryota</taxon>
        <taxon>Metazoa</taxon>
        <taxon>Ecdysozoa</taxon>
        <taxon>Arthropoda</taxon>
        <taxon>Chelicerata</taxon>
        <taxon>Arachnida</taxon>
        <taxon>Acari</taxon>
        <taxon>Parasitiformes</taxon>
        <taxon>Ixodida</taxon>
        <taxon>Ixodoidea</taxon>
        <taxon>Ixodidae</taxon>
        <taxon>Rhipicephalinae</taxon>
        <taxon>Rhipicephalus</taxon>
        <taxon>Boophilus</taxon>
    </lineage>
</organism>